<evidence type="ECO:0000313" key="2">
    <source>
        <dbReference type="Proteomes" id="UP000664859"/>
    </source>
</evidence>
<dbReference type="Proteomes" id="UP000664859">
    <property type="component" value="Unassembled WGS sequence"/>
</dbReference>
<keyword evidence="2" id="KW-1185">Reference proteome</keyword>
<dbReference type="EMBL" id="JAFCMP010000551">
    <property type="protein sequence ID" value="KAG5175325.1"/>
    <property type="molecule type" value="Genomic_DNA"/>
</dbReference>
<proteinExistence type="predicted"/>
<protein>
    <submittedName>
        <fullName evidence="1">Uncharacterized protein</fullName>
    </submittedName>
</protein>
<evidence type="ECO:0000313" key="1">
    <source>
        <dbReference type="EMBL" id="KAG5175325.1"/>
    </source>
</evidence>
<organism evidence="1 2">
    <name type="scientific">Tribonema minus</name>
    <dbReference type="NCBI Taxonomy" id="303371"/>
    <lineage>
        <taxon>Eukaryota</taxon>
        <taxon>Sar</taxon>
        <taxon>Stramenopiles</taxon>
        <taxon>Ochrophyta</taxon>
        <taxon>PX clade</taxon>
        <taxon>Xanthophyceae</taxon>
        <taxon>Tribonematales</taxon>
        <taxon>Tribonemataceae</taxon>
        <taxon>Tribonema</taxon>
    </lineage>
</organism>
<comment type="caution">
    <text evidence="1">The sequence shown here is derived from an EMBL/GenBank/DDBJ whole genome shotgun (WGS) entry which is preliminary data.</text>
</comment>
<dbReference type="AlphaFoldDB" id="A0A835YKK3"/>
<gene>
    <name evidence="1" type="ORF">JKP88DRAFT_250234</name>
</gene>
<accession>A0A835YKK3</accession>
<sequence length="268" mass="28300">MYGVVRVSRLSSTSGTAKGPNSTLHSHHNVGRFSVIFMIITTTLFARSTGGCTRIISALLALLCRIAFPLRAANSTVAHLAVLRNKFALCIVVAGPLSLVYANAMERAVALGASYSPTQLEVSEHRAAACIGGAALRLAVSDNSVAAPVRRQQAWQLSAMGALYLSFANALARFVFRVDEEAAASGGALKRCTANGGSGLCQPEVNGCRKVWKVAAPVAQIEGSHKQQLLRLLAPCTCGTAVIAHLQSESRPARTRCCPVLVCIKLCR</sequence>
<reference evidence="1" key="1">
    <citation type="submission" date="2021-02" db="EMBL/GenBank/DDBJ databases">
        <title>First Annotated Genome of the Yellow-green Alga Tribonema minus.</title>
        <authorList>
            <person name="Mahan K.M."/>
        </authorList>
    </citation>
    <scope>NUCLEOTIDE SEQUENCE</scope>
    <source>
        <strain evidence="1">UTEX B ZZ1240</strain>
    </source>
</reference>
<name>A0A835YKK3_9STRA</name>